<dbReference type="GO" id="GO:0030154">
    <property type="term" value="P:cell differentiation"/>
    <property type="evidence" value="ECO:0007669"/>
    <property type="project" value="TreeGrafter"/>
</dbReference>
<name>A0A212D4X4_CEREH</name>
<proteinExistence type="predicted"/>
<feature type="compositionally biased region" description="Polar residues" evidence="2">
    <location>
        <begin position="147"/>
        <end position="172"/>
    </location>
</feature>
<evidence type="ECO:0000313" key="5">
    <source>
        <dbReference type="Proteomes" id="UP000242450"/>
    </source>
</evidence>
<feature type="domain" description="BAT2 N-terminal" evidence="3">
    <location>
        <begin position="50"/>
        <end position="237"/>
    </location>
</feature>
<feature type="compositionally biased region" description="Basic and acidic residues" evidence="2">
    <location>
        <begin position="1081"/>
        <end position="1097"/>
    </location>
</feature>
<comment type="caution">
    <text evidence="4">The sequence shown here is derived from an EMBL/GenBank/DDBJ whole genome shotgun (WGS) entry which is preliminary data.</text>
</comment>
<dbReference type="InterPro" id="IPR009738">
    <property type="entry name" value="BAT2_N"/>
</dbReference>
<keyword evidence="1" id="KW-0597">Phosphoprotein</keyword>
<feature type="compositionally biased region" description="Basic and acidic residues" evidence="2">
    <location>
        <begin position="378"/>
        <end position="400"/>
    </location>
</feature>
<feature type="compositionally biased region" description="Low complexity" evidence="2">
    <location>
        <begin position="897"/>
        <end position="906"/>
    </location>
</feature>
<protein>
    <submittedName>
        <fullName evidence="4">PRRC2A</fullName>
    </submittedName>
</protein>
<feature type="compositionally biased region" description="Low complexity" evidence="2">
    <location>
        <begin position="617"/>
        <end position="638"/>
    </location>
</feature>
<feature type="compositionally biased region" description="Basic and acidic residues" evidence="2">
    <location>
        <begin position="853"/>
        <end position="862"/>
    </location>
</feature>
<keyword evidence="5" id="KW-1185">Reference proteome</keyword>
<feature type="region of interest" description="Disordered" evidence="2">
    <location>
        <begin position="1890"/>
        <end position="1921"/>
    </location>
</feature>
<dbReference type="PANTHER" id="PTHR14038:SF5">
    <property type="entry name" value="PROTEIN PRRC2A"/>
    <property type="match status" value="1"/>
</dbReference>
<feature type="compositionally biased region" description="Gly residues" evidence="2">
    <location>
        <begin position="1328"/>
        <end position="1338"/>
    </location>
</feature>
<feature type="compositionally biased region" description="Pro residues" evidence="2">
    <location>
        <begin position="923"/>
        <end position="939"/>
    </location>
</feature>
<accession>A0A212D4X4</accession>
<evidence type="ECO:0000259" key="3">
    <source>
        <dbReference type="Pfam" id="PF07001"/>
    </source>
</evidence>
<evidence type="ECO:0000313" key="4">
    <source>
        <dbReference type="EMBL" id="OWK13300.1"/>
    </source>
</evidence>
<feature type="compositionally biased region" description="Polar residues" evidence="2">
    <location>
        <begin position="1560"/>
        <end position="1570"/>
    </location>
</feature>
<feature type="compositionally biased region" description="Basic and acidic residues" evidence="2">
    <location>
        <begin position="227"/>
        <end position="238"/>
    </location>
</feature>
<evidence type="ECO:0000256" key="2">
    <source>
        <dbReference type="SAM" id="MobiDB-lite"/>
    </source>
</evidence>
<feature type="region of interest" description="Disordered" evidence="2">
    <location>
        <begin position="1752"/>
        <end position="1828"/>
    </location>
</feature>
<feature type="compositionally biased region" description="Pro residues" evidence="2">
    <location>
        <begin position="1444"/>
        <end position="1461"/>
    </location>
</feature>
<feature type="compositionally biased region" description="Basic and acidic residues" evidence="2">
    <location>
        <begin position="351"/>
        <end position="365"/>
    </location>
</feature>
<feature type="compositionally biased region" description="Basic and acidic residues" evidence="2">
    <location>
        <begin position="1306"/>
        <end position="1315"/>
    </location>
</feature>
<reference evidence="4 5" key="1">
    <citation type="journal article" date="2018" name="Mol. Genet. Genomics">
        <title>The red deer Cervus elaphus genome CerEla1.0: sequencing, annotating, genes, and chromosomes.</title>
        <authorList>
            <person name="Bana N.A."/>
            <person name="Nyiri A."/>
            <person name="Nagy J."/>
            <person name="Frank K."/>
            <person name="Nagy T."/>
            <person name="Steger V."/>
            <person name="Schiller M."/>
            <person name="Lakatos P."/>
            <person name="Sugar L."/>
            <person name="Horn P."/>
            <person name="Barta E."/>
            <person name="Orosz L."/>
        </authorList>
    </citation>
    <scope>NUCLEOTIDE SEQUENCE [LARGE SCALE GENOMIC DNA]</scope>
    <source>
        <strain evidence="4">Hungarian</strain>
    </source>
</reference>
<feature type="compositionally biased region" description="Basic and acidic residues" evidence="2">
    <location>
        <begin position="886"/>
        <end position="896"/>
    </location>
</feature>
<feature type="compositionally biased region" description="Pro residues" evidence="2">
    <location>
        <begin position="816"/>
        <end position="840"/>
    </location>
</feature>
<feature type="compositionally biased region" description="Pro residues" evidence="2">
    <location>
        <begin position="1148"/>
        <end position="1158"/>
    </location>
</feature>
<feature type="compositionally biased region" description="Basic and acidic residues" evidence="2">
    <location>
        <begin position="737"/>
        <end position="750"/>
    </location>
</feature>
<feature type="compositionally biased region" description="Pro residues" evidence="2">
    <location>
        <begin position="1167"/>
        <end position="1178"/>
    </location>
</feature>
<feature type="compositionally biased region" description="Gly residues" evidence="2">
    <location>
        <begin position="1380"/>
        <end position="1401"/>
    </location>
</feature>
<sequence>MGRYRGVSEGDGRSRTRRHPPPSAPAPPPSQPGEPSRPRSRTPAHPASAMSDRSGPTAKGKDGKKYSSLNLFDTYKGKSLEIQKPAVAPRHGLQSLGKVAIARRMPPPANLPSLKAENKGNDPNVSLVPKDGTGWASKQEQSDPKSSDASTAQQPESQPLPASQTPASNQSKRPPAAPENTPSVPSGVKSWAQASVTHGAHGDGGRASSLLSRFSREEFPTLQAAGDQDKAAKERESAEQSSGPGPSLRPQNSTTWRDGGGRGPDELEGPDSKLHHGHDPRGGLQPSGPPQFPPYRGMMPPFMYPPYLPFPPPYGPQGPYRYPTPDGPSRFPRVAGPRGSGPPMRLVEPVGAHEEVDYTEKLKFSDEEDGRDSDEEGAEGHKESQSAAGEERPPEADGKKGNSPGSEPPPPKTAWAETSRPPETEPGPPAPKPPPPPPHRGPAGNWGPPGDYPHPKTRMRLGGSGESSLRLKSPWLWSGLGAGERKMSGACRRSAGQPSPKNFPRLQLLHRPQFRHLKKNQKSRHSPLLPSVAPTPTAVSGGGSTSSTSSGSFEASAVEPQVPSKEGPEPPEEVPSPATPPAPKVEPKGDGVGPTRQPPSQGLGYPKYQKSLPPRFQRQQQEQLLKQQQQQQWQQQQQGSAQPTPVPPSPPQPVTMGAVPAPQAPPPPPKALYPGALGRPPPMPPMNFDPRWMMIPPYVDPRLLQGRPPLDFYPPGVHPSGLVPRERSDSGGSSSEPFERHAPPLLRDRGTPPVDPKLAWVGDVFTTTPADPRPLTSPLRQAADEDEKGMRSETPPVPPPPPYLASYPGFPENGAPGPPIPRFPLEEPAPPGPRPLPWPPGNEEAAKMQAPPPKKETPKEEAPQLTGPETGRKPSRGIGGQGPPPPRRENRTETRWGPRPGSSRRGIPPEEPGAPPRRAGPIKKPPPPAKVEELPPNPKPLEQGDETPKAPKPDPLKTAKGKIGGPKETPPSGNLSPAPRLRRDYSYERVGPTSCRGRGRGEYFARGRGFRGTYGGRGRGARSREFRSYREFRGDDGRGGGTGGPNHPPPRGRTASETRSEGSEYEEIPKRRRQRGSETGSETHESDLAPSDKEAPTPKEGVLTQVPLAPPSSGAPPSPAPARFSTARGGRVFTPRGVPSRRGRGGGRPPPPICPGWSPPTKSLAPKKPPTGPMPPSKEPLKEKLIPGPLSPMARGGSSGGNNVGMGVEDGERPRRRRHGRAQQQDKPPRFRRLKQERENAARGAEGKPSSLVLPASTPGSEEALTTVAVPPPPRRAAAKSPDLSNQNSDQANEEWETASESSDFASERRGDKEAPPPALLTPKAVGTHGGSGGGAGSGISTMSRGDLSQRAKDLSKRSFSSQRPGMERQNRRPGPSSKSGGGGGSSGGGGGGPGGRAGPGRGDKRSWPSPKNRSNPAGIQQALAQLSSRQGSAAAPVGHPRPKSGPPQAPQGPSPRPPAQYDPQRANNDDVSSDPHFEEPGPMVRGMGGTARDSAGVNPFPPKRRERPPRKPELLQEESLPPSHSSGFLGPKPEGSSPQGESRDAGTEALTPHIWNRLHTATSRKSYQPGSMEPWMEPLSPFEDVAGTEMSQSDSGVDLSGDSQVSSGPCSQRSSPDGGLKGAAEGPPKRPGGPSPLNAVPGEGPPGSEPSEPPRRRPPAPHDGDRKELPREQPLPPGPIGTERLQRTDRGPEPGSLRPSHRPGPPVQFGTNDKDSDLCLVVGDSLKAEKELTASVTEAIPMARDWELLPSASASAEPQSKSLASGHCGPETSSSGQRLYPEIFYGSPGPPSSQVSGGAIDSQLHPNSGGFRPGTPSLHTYRSQPLYLPTGPAPPSALLSGVAVKGQFLDFSALQATELGKLPAGVLYPPPSFLYSPAFCPSPLPDPPLLQVRQDLPSPSDFYSAPLQPGGQSGFLPSGAPAQQMLLPMVDSQLPVVNFGSLPPAPPPAPPPLSLLPVGPPLQPPSLAVRPPPAPATRVLPSPARPFGPSLGRAEVRYRSRSAREPRDSGVRIQCQDEEVERQDAHETFFLQLHPVELKPFQDYRKLNSNLGGPGSFSGLNSRLKAPPSTYSGVFRTQRIDLYQQASPPDALRWMPKPWERTGPPSREGPSRRAEEPGSRGDKEPGLPPPR</sequence>
<feature type="compositionally biased region" description="Polar residues" evidence="2">
    <location>
        <begin position="1410"/>
        <end position="1432"/>
    </location>
</feature>
<feature type="compositionally biased region" description="Pro residues" evidence="2">
    <location>
        <begin position="302"/>
        <end position="316"/>
    </location>
</feature>
<organism evidence="4 5">
    <name type="scientific">Cervus elaphus hippelaphus</name>
    <name type="common">European red deer</name>
    <dbReference type="NCBI Taxonomy" id="46360"/>
    <lineage>
        <taxon>Eukaryota</taxon>
        <taxon>Metazoa</taxon>
        <taxon>Chordata</taxon>
        <taxon>Craniata</taxon>
        <taxon>Vertebrata</taxon>
        <taxon>Euteleostomi</taxon>
        <taxon>Mammalia</taxon>
        <taxon>Eutheria</taxon>
        <taxon>Laurasiatheria</taxon>
        <taxon>Artiodactyla</taxon>
        <taxon>Ruminantia</taxon>
        <taxon>Pecora</taxon>
        <taxon>Cervidae</taxon>
        <taxon>Cervinae</taxon>
        <taxon>Cervus</taxon>
    </lineage>
</organism>
<dbReference type="PANTHER" id="PTHR14038">
    <property type="entry name" value="BAT2 HLA-B-ASSOCIATED TRANSCRIPT 2"/>
    <property type="match status" value="1"/>
</dbReference>
<feature type="compositionally biased region" description="Pro residues" evidence="2">
    <location>
        <begin position="424"/>
        <end position="440"/>
    </location>
</feature>
<feature type="compositionally biased region" description="Basic and acidic residues" evidence="2">
    <location>
        <begin position="2110"/>
        <end position="2126"/>
    </location>
</feature>
<evidence type="ECO:0000256" key="1">
    <source>
        <dbReference type="ARBA" id="ARBA00022553"/>
    </source>
</evidence>
<feature type="compositionally biased region" description="Polar residues" evidence="2">
    <location>
        <begin position="239"/>
        <end position="256"/>
    </location>
</feature>
<feature type="compositionally biased region" description="Pro residues" evidence="2">
    <location>
        <begin position="644"/>
        <end position="653"/>
    </location>
</feature>
<feature type="compositionally biased region" description="Basic and acidic residues" evidence="2">
    <location>
        <begin position="259"/>
        <end position="281"/>
    </location>
</feature>
<feature type="region of interest" description="Disordered" evidence="2">
    <location>
        <begin position="1970"/>
        <end position="1992"/>
    </location>
</feature>
<feature type="compositionally biased region" description="Polar residues" evidence="2">
    <location>
        <begin position="1753"/>
        <end position="1764"/>
    </location>
</feature>
<feature type="compositionally biased region" description="Basic residues" evidence="2">
    <location>
        <begin position="512"/>
        <end position="525"/>
    </location>
</feature>
<dbReference type="Pfam" id="PF07001">
    <property type="entry name" value="BAT2_N"/>
    <property type="match status" value="1"/>
</dbReference>
<feature type="compositionally biased region" description="Basic and acidic residues" evidence="2">
    <location>
        <begin position="1348"/>
        <end position="1357"/>
    </location>
</feature>
<feature type="region of interest" description="Disordered" evidence="2">
    <location>
        <begin position="704"/>
        <end position="1718"/>
    </location>
</feature>
<feature type="compositionally biased region" description="Acidic residues" evidence="2">
    <location>
        <begin position="366"/>
        <end position="377"/>
    </location>
</feature>
<feature type="compositionally biased region" description="Pro residues" evidence="2">
    <location>
        <begin position="1108"/>
        <end position="1120"/>
    </location>
</feature>
<feature type="compositionally biased region" description="Basic and acidic residues" evidence="2">
    <location>
        <begin position="1022"/>
        <end position="1038"/>
    </location>
</feature>
<feature type="region of interest" description="Disordered" evidence="2">
    <location>
        <begin position="2087"/>
        <end position="2132"/>
    </location>
</feature>
<dbReference type="EMBL" id="MKHE01000007">
    <property type="protein sequence ID" value="OWK13300.1"/>
    <property type="molecule type" value="Genomic_DNA"/>
</dbReference>
<feature type="compositionally biased region" description="Basic and acidic residues" evidence="2">
    <location>
        <begin position="1653"/>
        <end position="1672"/>
    </location>
</feature>
<gene>
    <name evidence="4" type="ORF">Celaphus_00014454</name>
</gene>
<feature type="compositionally biased region" description="Pro residues" evidence="2">
    <location>
        <begin position="21"/>
        <end position="32"/>
    </location>
</feature>
<feature type="compositionally biased region" description="Polar residues" evidence="2">
    <location>
        <begin position="1590"/>
        <end position="1616"/>
    </location>
</feature>
<feature type="region of interest" description="Disordered" evidence="2">
    <location>
        <begin position="98"/>
        <end position="685"/>
    </location>
</feature>
<dbReference type="Proteomes" id="UP000242450">
    <property type="component" value="Chromosome 7"/>
</dbReference>
<dbReference type="InterPro" id="IPR033184">
    <property type="entry name" value="PRRC2"/>
</dbReference>
<feature type="compositionally biased region" description="Pro residues" evidence="2">
    <location>
        <begin position="662"/>
        <end position="671"/>
    </location>
</feature>
<feature type="compositionally biased region" description="Pro residues" evidence="2">
    <location>
        <begin position="573"/>
        <end position="584"/>
    </location>
</feature>
<feature type="compositionally biased region" description="Basic and acidic residues" evidence="2">
    <location>
        <begin position="946"/>
        <end position="957"/>
    </location>
</feature>
<feature type="compositionally biased region" description="Basic and acidic residues" evidence="2">
    <location>
        <begin position="1"/>
        <end position="14"/>
    </location>
</feature>
<feature type="region of interest" description="Disordered" evidence="2">
    <location>
        <begin position="1"/>
        <end position="69"/>
    </location>
</feature>
<dbReference type="OrthoDB" id="1939715at2759"/>